<reference evidence="2 3" key="1">
    <citation type="submission" date="2019-06" db="EMBL/GenBank/DDBJ databases">
        <title>Sequencing the genomes of 1000 actinobacteria strains.</title>
        <authorList>
            <person name="Klenk H.-P."/>
        </authorList>
    </citation>
    <scope>NUCLEOTIDE SEQUENCE [LARGE SCALE GENOMIC DNA]</scope>
    <source>
        <strain evidence="2 3">DSM 46837</strain>
    </source>
</reference>
<evidence type="ECO:0000256" key="1">
    <source>
        <dbReference type="SAM" id="MobiDB-lite"/>
    </source>
</evidence>
<evidence type="ECO:0000313" key="2">
    <source>
        <dbReference type="EMBL" id="TQN43107.1"/>
    </source>
</evidence>
<feature type="region of interest" description="Disordered" evidence="1">
    <location>
        <begin position="21"/>
        <end position="43"/>
    </location>
</feature>
<dbReference type="NCBIfam" id="NF045728">
    <property type="entry name" value="glycosyl_F510_1955"/>
    <property type="match status" value="1"/>
</dbReference>
<dbReference type="InterPro" id="IPR015943">
    <property type="entry name" value="WD40/YVTN_repeat-like_dom_sf"/>
</dbReference>
<accession>A0A543PGA1</accession>
<name>A0A543PGA1_9ACTN</name>
<gene>
    <name evidence="2" type="ORF">FHU33_2533</name>
</gene>
<comment type="caution">
    <text evidence="2">The sequence shown here is derived from an EMBL/GenBank/DDBJ whole genome shotgun (WGS) entry which is preliminary data.</text>
</comment>
<dbReference type="CDD" id="cd15482">
    <property type="entry name" value="Sialidase_non-viral"/>
    <property type="match status" value="1"/>
</dbReference>
<sequence>MGAAAAGSLLLAGCGTDATAGDQTAADGETHSHDDGTHPHPEDLTLEHVHGLGVDPADEALYAGTHYGLVRISPYGELTRIADRVQDFMGFTVVGPEHYLASGHPGAGQDGPGNLGLIESTDGGETWETLSLAGEADFHALDAADGVIFGYSGGRLLVSEDGVEWADRGEMRIADLAADPTDPQRLLATTEAGLMVSEDAGKDFTAVAGAPLMVLVDIAAEGGSTVGVAPDGTVFVSTDGGRTWAERGSVGGAPEALTVEGDDVYVAVDGAVLASSDGGETFTELYQES</sequence>
<dbReference type="AlphaFoldDB" id="A0A543PGA1"/>
<dbReference type="InterPro" id="IPR002860">
    <property type="entry name" value="BNR_rpt"/>
</dbReference>
<feature type="compositionally biased region" description="Basic and acidic residues" evidence="1">
    <location>
        <begin position="28"/>
        <end position="43"/>
    </location>
</feature>
<dbReference type="SUPFAM" id="SSF110296">
    <property type="entry name" value="Oligoxyloglucan reducing end-specific cellobiohydrolase"/>
    <property type="match status" value="1"/>
</dbReference>
<evidence type="ECO:0000313" key="3">
    <source>
        <dbReference type="Proteomes" id="UP000319865"/>
    </source>
</evidence>
<dbReference type="Gene3D" id="2.130.10.10">
    <property type="entry name" value="YVTN repeat-like/Quinoprotein amine dehydrogenase"/>
    <property type="match status" value="2"/>
</dbReference>
<dbReference type="EMBL" id="VFQE01000001">
    <property type="protein sequence ID" value="TQN43107.1"/>
    <property type="molecule type" value="Genomic_DNA"/>
</dbReference>
<protein>
    <submittedName>
        <fullName evidence="2">BNR/Asp-box repeat protein</fullName>
    </submittedName>
</protein>
<dbReference type="Pfam" id="PF02012">
    <property type="entry name" value="BNR"/>
    <property type="match status" value="2"/>
</dbReference>
<keyword evidence="3" id="KW-1185">Reference proteome</keyword>
<dbReference type="InterPro" id="IPR054817">
    <property type="entry name" value="Glycosyl_F510_1955-like"/>
</dbReference>
<organism evidence="2 3">
    <name type="scientific">Blastococcus colisei</name>
    <dbReference type="NCBI Taxonomy" id="1564162"/>
    <lineage>
        <taxon>Bacteria</taxon>
        <taxon>Bacillati</taxon>
        <taxon>Actinomycetota</taxon>
        <taxon>Actinomycetes</taxon>
        <taxon>Geodermatophilales</taxon>
        <taxon>Geodermatophilaceae</taxon>
        <taxon>Blastococcus</taxon>
    </lineage>
</organism>
<dbReference type="Proteomes" id="UP000319865">
    <property type="component" value="Unassembled WGS sequence"/>
</dbReference>
<proteinExistence type="predicted"/>
<dbReference type="RefSeq" id="WP_170182441.1">
    <property type="nucleotide sequence ID" value="NZ_VFQE01000001.1"/>
</dbReference>